<dbReference type="Proteomes" id="UP001302249">
    <property type="component" value="Chromosome"/>
</dbReference>
<dbReference type="Pfam" id="PF11776">
    <property type="entry name" value="RcnB"/>
    <property type="match status" value="1"/>
</dbReference>
<dbReference type="InterPro" id="IPR024572">
    <property type="entry name" value="RcnB"/>
</dbReference>
<dbReference type="RefSeq" id="WP_313916595.1">
    <property type="nucleotide sequence ID" value="NZ_CP135076.1"/>
</dbReference>
<protein>
    <submittedName>
        <fullName evidence="1">RcnB family protein</fullName>
    </submittedName>
</protein>
<evidence type="ECO:0000313" key="1">
    <source>
        <dbReference type="EMBL" id="WNO54281.1"/>
    </source>
</evidence>
<dbReference type="EMBL" id="CP135076">
    <property type="protein sequence ID" value="WNO54281.1"/>
    <property type="molecule type" value="Genomic_DNA"/>
</dbReference>
<sequence length="45" mass="5743">MIADPGRYRLDYPGRWRRWVRHYDDVLLVDVRTGRVLRVYRDFFW</sequence>
<reference evidence="1 2" key="1">
    <citation type="submission" date="2023-09" db="EMBL/GenBank/DDBJ databases">
        <authorList>
            <person name="Rey-Velasco X."/>
        </authorList>
    </citation>
    <scope>NUCLEOTIDE SEQUENCE [LARGE SCALE GENOMIC DNA]</scope>
    <source>
        <strain evidence="1 2">W311</strain>
    </source>
</reference>
<accession>A0ABZ0BC94</accession>
<name>A0ABZ0BC94_9SPHN</name>
<gene>
    <name evidence="1" type="ORF">RPR59_03185</name>
</gene>
<evidence type="ECO:0000313" key="2">
    <source>
        <dbReference type="Proteomes" id="UP001302249"/>
    </source>
</evidence>
<keyword evidence="2" id="KW-1185">Reference proteome</keyword>
<proteinExistence type="predicted"/>
<organism evidence="1 2">
    <name type="scientific">Stakelama saccharophila</name>
    <dbReference type="NCBI Taxonomy" id="3075605"/>
    <lineage>
        <taxon>Bacteria</taxon>
        <taxon>Pseudomonadati</taxon>
        <taxon>Pseudomonadota</taxon>
        <taxon>Alphaproteobacteria</taxon>
        <taxon>Sphingomonadales</taxon>
        <taxon>Sphingomonadaceae</taxon>
        <taxon>Stakelama</taxon>
    </lineage>
</organism>
<dbReference type="Gene3D" id="3.10.450.160">
    <property type="entry name" value="inner membrane protein cigr"/>
    <property type="match status" value="1"/>
</dbReference>